<proteinExistence type="predicted"/>
<dbReference type="EMBL" id="CP042326">
    <property type="protein sequence ID" value="QDZ39485.1"/>
    <property type="molecule type" value="Genomic_DNA"/>
</dbReference>
<feature type="domain" description="Putative restriction endonuclease" evidence="1">
    <location>
        <begin position="14"/>
        <end position="180"/>
    </location>
</feature>
<dbReference type="RefSeq" id="WP_146295087.1">
    <property type="nucleotide sequence ID" value="NZ_CP042326.1"/>
</dbReference>
<dbReference type="OrthoDB" id="428347at2"/>
<dbReference type="InterPro" id="IPR011335">
    <property type="entry name" value="Restrct_endonuc-II-like"/>
</dbReference>
<sequence>MISQPLEQKKYTAQEYLDWEVTAQQRHEFINGDIIPMAGGTPNHSKIILNFGSVTNFALKSKNYDVFVSDLRLHIPEKNIYTYPDIMIVEGELELQSGRKDTILNPCLIAEVLSNSTQGYDKDEKFQAYRTIPSFREYILIDQYSPHIEHYRKTNTNQWLFTEYQGLSSILALGIGEITIPLSDIYDKVNFESE</sequence>
<accession>A0A5B8NMH5</accession>
<dbReference type="KEGG" id="enn:FRE64_05830"/>
<dbReference type="Proteomes" id="UP000318453">
    <property type="component" value="Chromosome"/>
</dbReference>
<dbReference type="InterPro" id="IPR012296">
    <property type="entry name" value="Nuclease_put_TT1808"/>
</dbReference>
<gene>
    <name evidence="2" type="ORF">FRE64_05830</name>
</gene>
<organism evidence="2 3">
    <name type="scientific">Euhalothece natronophila Z-M001</name>
    <dbReference type="NCBI Taxonomy" id="522448"/>
    <lineage>
        <taxon>Bacteria</taxon>
        <taxon>Bacillati</taxon>
        <taxon>Cyanobacteriota</taxon>
        <taxon>Cyanophyceae</taxon>
        <taxon>Oscillatoriophycideae</taxon>
        <taxon>Chroococcales</taxon>
        <taxon>Halothecacae</taxon>
        <taxon>Halothece cluster</taxon>
        <taxon>Euhalothece</taxon>
    </lineage>
</organism>
<dbReference type="CDD" id="cd06260">
    <property type="entry name" value="DUF820-like"/>
    <property type="match status" value="1"/>
</dbReference>
<dbReference type="PANTHER" id="PTHR36558">
    <property type="entry name" value="GLR1098 PROTEIN"/>
    <property type="match status" value="1"/>
</dbReference>
<evidence type="ECO:0000313" key="2">
    <source>
        <dbReference type="EMBL" id="QDZ39485.1"/>
    </source>
</evidence>
<keyword evidence="2" id="KW-0255">Endonuclease</keyword>
<keyword evidence="2" id="KW-0540">Nuclease</keyword>
<keyword evidence="2" id="KW-0378">Hydrolase</keyword>
<dbReference type="Gene3D" id="3.90.1570.10">
    <property type="entry name" value="tt1808, chain A"/>
    <property type="match status" value="1"/>
</dbReference>
<protein>
    <submittedName>
        <fullName evidence="2">Uma2 family endonuclease</fullName>
    </submittedName>
</protein>
<reference evidence="2" key="1">
    <citation type="submission" date="2019-08" db="EMBL/GenBank/DDBJ databases">
        <title>Carotenoids and Carotenoid Binding Proteins in the Halophilic Cyanobacterium Euhalothece sp. ZM00.</title>
        <authorList>
            <person name="Cho S.M."/>
            <person name="Song J.Y."/>
            <person name="Park Y.-I."/>
        </authorList>
    </citation>
    <scope>NUCLEOTIDE SEQUENCE [LARGE SCALE GENOMIC DNA]</scope>
    <source>
        <strain evidence="2">Z-M001</strain>
    </source>
</reference>
<evidence type="ECO:0000259" key="1">
    <source>
        <dbReference type="Pfam" id="PF05685"/>
    </source>
</evidence>
<dbReference type="Pfam" id="PF05685">
    <property type="entry name" value="Uma2"/>
    <property type="match status" value="1"/>
</dbReference>
<keyword evidence="3" id="KW-1185">Reference proteome</keyword>
<dbReference type="PANTHER" id="PTHR36558:SF1">
    <property type="entry name" value="RESTRICTION ENDONUCLEASE DOMAIN-CONTAINING PROTEIN-RELATED"/>
    <property type="match status" value="1"/>
</dbReference>
<name>A0A5B8NMH5_9CHRO</name>
<dbReference type="InterPro" id="IPR008538">
    <property type="entry name" value="Uma2"/>
</dbReference>
<evidence type="ECO:0000313" key="3">
    <source>
        <dbReference type="Proteomes" id="UP000318453"/>
    </source>
</evidence>
<dbReference type="SUPFAM" id="SSF52980">
    <property type="entry name" value="Restriction endonuclease-like"/>
    <property type="match status" value="1"/>
</dbReference>
<dbReference type="AlphaFoldDB" id="A0A5B8NMH5"/>
<dbReference type="GO" id="GO:0004519">
    <property type="term" value="F:endonuclease activity"/>
    <property type="evidence" value="ECO:0007669"/>
    <property type="project" value="UniProtKB-KW"/>
</dbReference>